<protein>
    <submittedName>
        <fullName evidence="1">Uncharacterized protein</fullName>
    </submittedName>
</protein>
<dbReference type="EMBL" id="SNRW01043269">
    <property type="protein sequence ID" value="KAA6328653.1"/>
    <property type="molecule type" value="Genomic_DNA"/>
</dbReference>
<evidence type="ECO:0000313" key="1">
    <source>
        <dbReference type="EMBL" id="KAA6328653.1"/>
    </source>
</evidence>
<comment type="caution">
    <text evidence="1">The sequence shown here is derived from an EMBL/GenBank/DDBJ whole genome shotgun (WGS) entry which is preliminary data.</text>
</comment>
<gene>
    <name evidence="1" type="ORF">EZS28_053693</name>
</gene>
<name>A0A5J4R7N2_9EUKA</name>
<reference evidence="1 2" key="1">
    <citation type="submission" date="2019-03" db="EMBL/GenBank/DDBJ databases">
        <title>Single cell metagenomics reveals metabolic interactions within the superorganism composed of flagellate Streblomastix strix and complex community of Bacteroidetes bacteria on its surface.</title>
        <authorList>
            <person name="Treitli S.C."/>
            <person name="Kolisko M."/>
            <person name="Husnik F."/>
            <person name="Keeling P."/>
            <person name="Hampl V."/>
        </authorList>
    </citation>
    <scope>NUCLEOTIDE SEQUENCE [LARGE SCALE GENOMIC DNA]</scope>
    <source>
        <strain evidence="1">ST1C</strain>
    </source>
</reference>
<accession>A0A5J4R7N2</accession>
<dbReference type="Proteomes" id="UP000324800">
    <property type="component" value="Unassembled WGS sequence"/>
</dbReference>
<proteinExistence type="predicted"/>
<dbReference type="AlphaFoldDB" id="A0A5J4R7N2"/>
<sequence>MIRTLIHEDKAVKAPTGDKDSQIELEAQIFSIRMQEMIEAAKGSLIGDNNVTAMNSLLPAYHACRTTD</sequence>
<organism evidence="1 2">
    <name type="scientific">Streblomastix strix</name>
    <dbReference type="NCBI Taxonomy" id="222440"/>
    <lineage>
        <taxon>Eukaryota</taxon>
        <taxon>Metamonada</taxon>
        <taxon>Preaxostyla</taxon>
        <taxon>Oxymonadida</taxon>
        <taxon>Streblomastigidae</taxon>
        <taxon>Streblomastix</taxon>
    </lineage>
</organism>
<evidence type="ECO:0000313" key="2">
    <source>
        <dbReference type="Proteomes" id="UP000324800"/>
    </source>
</evidence>